<dbReference type="GO" id="GO:0006457">
    <property type="term" value="P:protein folding"/>
    <property type="evidence" value="ECO:0007669"/>
    <property type="project" value="InterPro"/>
</dbReference>
<feature type="region of interest" description="Disordered" evidence="7">
    <location>
        <begin position="185"/>
        <end position="833"/>
    </location>
</feature>
<dbReference type="InterPro" id="IPR020892">
    <property type="entry name" value="Cyclophilin-type_PPIase_CS"/>
</dbReference>
<evidence type="ECO:0000259" key="8">
    <source>
        <dbReference type="PROSITE" id="PS50072"/>
    </source>
</evidence>
<dbReference type="PROSITE" id="PS51214">
    <property type="entry name" value="IBB"/>
    <property type="match status" value="1"/>
</dbReference>
<feature type="compositionally biased region" description="Low complexity" evidence="7">
    <location>
        <begin position="759"/>
        <end position="769"/>
    </location>
</feature>
<dbReference type="PROSITE" id="PS50072">
    <property type="entry name" value="CSA_PPIASE_2"/>
    <property type="match status" value="1"/>
</dbReference>
<sequence length="833" mass="92967">MANKNNPIVFLDVAIDGKTAGRMVFELFADMVPKTAENFRALCTGEMGIGPTTKKLLHYKGSVFHRIIKGFMAQGGDFSRRDGTGGESIYGGKFSDENFVLNHDGRGLLSMANAGRDANGSQFFITFNSAPHLNGKHVIFGKLILGHETLRNIENVDVDGDRPVAPVKIVNCGELCENVAVVHENDKKKDSKSKQVKDASSDDSRRRGRHKKSSKGRRKWKRKRYYSSESDSSSDTETETSDTDSDSDSDTSSMSDVSSSSDDRRHKRRKYSKRDKYKRGKRKRDRGQEKRRRKRERKLRHKLRRIMESESETESTNGSSSHDDGYHKRRVRKSKVSSHVSDEKQSLLPVEREILTDLPDEGTIPEKPVGEEAKSQRENGELQSNGITEPTSGRDMDQLPGSEGHKSRSQSMSPNQSMSKSMSISPRRSPSGSQSPRRSASRSPGTRALDGSPDHASRKSSMSRSPPQRSTSRSPFRRTISRSPIRIVISKNPVGLTGKSKSRSPVKVHSRSASKSPAKSLQQRNLSGSQDKAPIRRSLNRSPVNEKQRSISRSSGRSLQQRSPSRSPVKARRSVSRSPERSRSRSKSHSPVQARSRPSISRNQGSPVHRAASPTSNRRRSVSRSVSPDGSPKRIRRGRGFSQQYSFARRYRTPSPDRSPVRLHRYGGRNDRDRYSSYRSYHNRSPPRRYRSPPRGRTPPRYRSRRSPTRSISRSPVGYRGRARGGYSISPARSPSPASEKPRSRGARDSIRPEKRVSVSKSRSPSGSRSRSRSRSSSRSGSSSRSKSRSRSSQDTPSPKRASKEQSRSPSTSSHGKKGLVSYGDGSPDSGGR</sequence>
<feature type="compositionally biased region" description="Basic residues" evidence="7">
    <location>
        <begin position="327"/>
        <end position="336"/>
    </location>
</feature>
<dbReference type="InterPro" id="IPR002652">
    <property type="entry name" value="Importin-a_IBB"/>
</dbReference>
<keyword evidence="5" id="KW-0413">Isomerase</keyword>
<feature type="compositionally biased region" description="Low complexity" evidence="7">
    <location>
        <begin position="551"/>
        <end position="567"/>
    </location>
</feature>
<feature type="compositionally biased region" description="Basic residues" evidence="7">
    <location>
        <begin position="206"/>
        <end position="225"/>
    </location>
</feature>
<feature type="compositionally biased region" description="Low complexity" evidence="7">
    <location>
        <begin position="409"/>
        <end position="444"/>
    </location>
</feature>
<feature type="compositionally biased region" description="Basic and acidic residues" evidence="7">
    <location>
        <begin position="740"/>
        <end position="757"/>
    </location>
</feature>
<dbReference type="GO" id="GO:0003755">
    <property type="term" value="F:peptidyl-prolyl cis-trans isomerase activity"/>
    <property type="evidence" value="ECO:0007669"/>
    <property type="project" value="UniProtKB-KW"/>
</dbReference>
<name>A0A4S8IUN1_MUSBA</name>
<dbReference type="CDD" id="cd01926">
    <property type="entry name" value="cyclophilin_ABH_like"/>
    <property type="match status" value="1"/>
</dbReference>
<dbReference type="PANTHER" id="PTHR11071:SF561">
    <property type="entry name" value="PEPTIDYL-PROLYL CIS-TRANS ISOMERASE D-RELATED"/>
    <property type="match status" value="1"/>
</dbReference>
<dbReference type="AlphaFoldDB" id="A0A4S8IUN1"/>
<feature type="compositionally biased region" description="Basic residues" evidence="7">
    <location>
        <begin position="681"/>
        <end position="708"/>
    </location>
</feature>
<evidence type="ECO:0000256" key="5">
    <source>
        <dbReference type="ARBA" id="ARBA00023235"/>
    </source>
</evidence>
<evidence type="ECO:0000313" key="10">
    <source>
        <dbReference type="EMBL" id="THU52455.1"/>
    </source>
</evidence>
<evidence type="ECO:0000256" key="1">
    <source>
        <dbReference type="ARBA" id="ARBA00000971"/>
    </source>
</evidence>
<feature type="domain" description="PPIase cyclophilin-type" evidence="8">
    <location>
        <begin position="10"/>
        <end position="174"/>
    </location>
</feature>
<dbReference type="Gene3D" id="2.40.100.10">
    <property type="entry name" value="Cyclophilin-like"/>
    <property type="match status" value="1"/>
</dbReference>
<dbReference type="Proteomes" id="UP000317650">
    <property type="component" value="Chromosome 10"/>
</dbReference>
<gene>
    <name evidence="10" type="ORF">C4D60_Mb10t04160</name>
</gene>
<comment type="similarity">
    <text evidence="2">Belongs to the cyclophilin-type PPIase family.</text>
</comment>
<dbReference type="SUPFAM" id="SSF50891">
    <property type="entry name" value="Cyclophilin-like"/>
    <property type="match status" value="1"/>
</dbReference>
<reference evidence="10 11" key="1">
    <citation type="journal article" date="2019" name="Nat. Plants">
        <title>Genome sequencing of Musa balbisiana reveals subgenome evolution and function divergence in polyploid bananas.</title>
        <authorList>
            <person name="Yao X."/>
        </authorList>
    </citation>
    <scope>NUCLEOTIDE SEQUENCE [LARGE SCALE GENOMIC DNA]</scope>
    <source>
        <strain evidence="11">cv. DH-PKW</strain>
        <tissue evidence="10">Leaves</tissue>
    </source>
</reference>
<feature type="compositionally biased region" description="Basic and acidic residues" evidence="7">
    <location>
        <begin position="185"/>
        <end position="205"/>
    </location>
</feature>
<evidence type="ECO:0000256" key="4">
    <source>
        <dbReference type="ARBA" id="ARBA00023110"/>
    </source>
</evidence>
<feature type="compositionally biased region" description="Basic residues" evidence="7">
    <location>
        <begin position="500"/>
        <end position="512"/>
    </location>
</feature>
<dbReference type="GO" id="GO:0005737">
    <property type="term" value="C:cytoplasm"/>
    <property type="evidence" value="ECO:0007669"/>
    <property type="project" value="TreeGrafter"/>
</dbReference>
<dbReference type="STRING" id="52838.A0A4S8IUN1"/>
<dbReference type="EC" id="5.2.1.8" evidence="3"/>
<feature type="compositionally biased region" description="Acidic residues" evidence="7">
    <location>
        <begin position="232"/>
        <end position="249"/>
    </location>
</feature>
<dbReference type="PROSITE" id="PS00170">
    <property type="entry name" value="CSA_PPIASE_1"/>
    <property type="match status" value="1"/>
</dbReference>
<organism evidence="10 11">
    <name type="scientific">Musa balbisiana</name>
    <name type="common">Banana</name>
    <dbReference type="NCBI Taxonomy" id="52838"/>
    <lineage>
        <taxon>Eukaryota</taxon>
        <taxon>Viridiplantae</taxon>
        <taxon>Streptophyta</taxon>
        <taxon>Embryophyta</taxon>
        <taxon>Tracheophyta</taxon>
        <taxon>Spermatophyta</taxon>
        <taxon>Magnoliopsida</taxon>
        <taxon>Liliopsida</taxon>
        <taxon>Zingiberales</taxon>
        <taxon>Musaceae</taxon>
        <taxon>Musa</taxon>
    </lineage>
</organism>
<protein>
    <recommendedName>
        <fullName evidence="3">peptidylprolyl isomerase</fullName>
        <ecNumber evidence="3">5.2.1.8</ecNumber>
    </recommendedName>
</protein>
<feature type="compositionally biased region" description="Polar residues" evidence="7">
    <location>
        <begin position="513"/>
        <end position="530"/>
    </location>
</feature>
<dbReference type="GO" id="GO:0061608">
    <property type="term" value="F:nuclear import signal receptor activity"/>
    <property type="evidence" value="ECO:0007669"/>
    <property type="project" value="InterPro"/>
</dbReference>
<keyword evidence="11" id="KW-1185">Reference proteome</keyword>
<keyword evidence="6" id="KW-0813">Transport</keyword>
<comment type="caution">
    <text evidence="10">The sequence shown here is derived from an EMBL/GenBank/DDBJ whole genome shotgun (WGS) entry which is preliminary data.</text>
</comment>
<feature type="compositionally biased region" description="Low complexity" evidence="7">
    <location>
        <begin position="728"/>
        <end position="739"/>
    </location>
</feature>
<keyword evidence="4" id="KW-0697">Rotamase</keyword>
<evidence type="ECO:0000256" key="7">
    <source>
        <dbReference type="SAM" id="MobiDB-lite"/>
    </source>
</evidence>
<dbReference type="PRINTS" id="PR00153">
    <property type="entry name" value="CSAPPISMRASE"/>
</dbReference>
<dbReference type="EMBL" id="PYDT01000008">
    <property type="protein sequence ID" value="THU52455.1"/>
    <property type="molecule type" value="Genomic_DNA"/>
</dbReference>
<feature type="compositionally biased region" description="Basic and acidic residues" evidence="7">
    <location>
        <begin position="340"/>
        <end position="355"/>
    </location>
</feature>
<evidence type="ECO:0000256" key="3">
    <source>
        <dbReference type="ARBA" id="ARBA00013194"/>
    </source>
</evidence>
<dbReference type="GO" id="GO:0006606">
    <property type="term" value="P:protein import into nucleus"/>
    <property type="evidence" value="ECO:0007669"/>
    <property type="project" value="InterPro"/>
</dbReference>
<proteinExistence type="inferred from homology"/>
<feature type="compositionally biased region" description="Basic and acidic residues" evidence="7">
    <location>
        <begin position="368"/>
        <end position="380"/>
    </location>
</feature>
<evidence type="ECO:0000256" key="2">
    <source>
        <dbReference type="ARBA" id="ARBA00007365"/>
    </source>
</evidence>
<dbReference type="PANTHER" id="PTHR11071">
    <property type="entry name" value="PEPTIDYL-PROLYL CIS-TRANS ISOMERASE"/>
    <property type="match status" value="1"/>
</dbReference>
<feature type="compositionally biased region" description="Basic residues" evidence="7">
    <location>
        <begin position="265"/>
        <end position="304"/>
    </location>
</feature>
<feature type="compositionally biased region" description="Low complexity" evidence="7">
    <location>
        <begin position="481"/>
        <end position="490"/>
    </location>
</feature>
<accession>A0A4S8IUN1</accession>
<dbReference type="FunFam" id="2.40.100.10:FF:000022">
    <property type="entry name" value="Peptidyl-prolyl cis-trans isomerase CYP95"/>
    <property type="match status" value="1"/>
</dbReference>
<comment type="catalytic activity">
    <reaction evidence="1">
        <text>[protein]-peptidylproline (omega=180) = [protein]-peptidylproline (omega=0)</text>
        <dbReference type="Rhea" id="RHEA:16237"/>
        <dbReference type="Rhea" id="RHEA-COMP:10747"/>
        <dbReference type="Rhea" id="RHEA-COMP:10748"/>
        <dbReference type="ChEBI" id="CHEBI:83833"/>
        <dbReference type="ChEBI" id="CHEBI:83834"/>
        <dbReference type="EC" id="5.2.1.8"/>
    </reaction>
</comment>
<feature type="compositionally biased region" description="Polar residues" evidence="7">
    <location>
        <begin position="381"/>
        <end position="391"/>
    </location>
</feature>
<feature type="domain" description="IBB" evidence="9">
    <location>
        <begin position="249"/>
        <end position="314"/>
    </location>
</feature>
<dbReference type="InterPro" id="IPR029000">
    <property type="entry name" value="Cyclophilin-like_dom_sf"/>
</dbReference>
<dbReference type="GO" id="GO:0016018">
    <property type="term" value="F:cyclosporin A binding"/>
    <property type="evidence" value="ECO:0007669"/>
    <property type="project" value="TreeGrafter"/>
</dbReference>
<feature type="compositionally biased region" description="Low complexity" evidence="7">
    <location>
        <begin position="250"/>
        <end position="260"/>
    </location>
</feature>
<evidence type="ECO:0000259" key="9">
    <source>
        <dbReference type="PROSITE" id="PS51214"/>
    </source>
</evidence>
<feature type="compositionally biased region" description="Low complexity" evidence="7">
    <location>
        <begin position="459"/>
        <end position="474"/>
    </location>
</feature>
<dbReference type="Pfam" id="PF00160">
    <property type="entry name" value="Pro_isomerase"/>
    <property type="match status" value="1"/>
</dbReference>
<dbReference type="InterPro" id="IPR002130">
    <property type="entry name" value="Cyclophilin-type_PPIase_dom"/>
</dbReference>
<evidence type="ECO:0000256" key="6">
    <source>
        <dbReference type="PROSITE-ProRule" id="PRU00561"/>
    </source>
</evidence>
<feature type="compositionally biased region" description="Polar residues" evidence="7">
    <location>
        <begin position="591"/>
        <end position="606"/>
    </location>
</feature>
<evidence type="ECO:0000313" key="11">
    <source>
        <dbReference type="Proteomes" id="UP000317650"/>
    </source>
</evidence>